<protein>
    <submittedName>
        <fullName evidence="1">Uncharacterized protein</fullName>
    </submittedName>
</protein>
<organism evidence="1 2">
    <name type="scientific">Larimichthys crocea</name>
    <name type="common">Large yellow croaker</name>
    <name type="synonym">Pseudosciaena crocea</name>
    <dbReference type="NCBI Taxonomy" id="215358"/>
    <lineage>
        <taxon>Eukaryota</taxon>
        <taxon>Metazoa</taxon>
        <taxon>Chordata</taxon>
        <taxon>Craniata</taxon>
        <taxon>Vertebrata</taxon>
        <taxon>Euteleostomi</taxon>
        <taxon>Actinopterygii</taxon>
        <taxon>Neopterygii</taxon>
        <taxon>Teleostei</taxon>
        <taxon>Neoteleostei</taxon>
        <taxon>Acanthomorphata</taxon>
        <taxon>Eupercaria</taxon>
        <taxon>Sciaenidae</taxon>
        <taxon>Larimichthys</taxon>
    </lineage>
</organism>
<reference evidence="1" key="1">
    <citation type="submission" date="2018-11" db="EMBL/GenBank/DDBJ databases">
        <title>The sequence and de novo assembly of Larimichthys crocea genome using PacBio and Hi-C technologies.</title>
        <authorList>
            <person name="Xu P."/>
            <person name="Chen B."/>
            <person name="Zhou Z."/>
            <person name="Ke Q."/>
            <person name="Wu Y."/>
            <person name="Bai H."/>
            <person name="Pu F."/>
        </authorList>
    </citation>
    <scope>NUCLEOTIDE SEQUENCE</scope>
    <source>
        <tissue evidence="1">Muscle</tissue>
    </source>
</reference>
<evidence type="ECO:0000313" key="2">
    <source>
        <dbReference type="Proteomes" id="UP000793456"/>
    </source>
</evidence>
<accession>A0ACD3R0I7</accession>
<dbReference type="EMBL" id="CM011684">
    <property type="protein sequence ID" value="TMS12915.1"/>
    <property type="molecule type" value="Genomic_DNA"/>
</dbReference>
<keyword evidence="2" id="KW-1185">Reference proteome</keyword>
<gene>
    <name evidence="1" type="ORF">E3U43_017990</name>
</gene>
<dbReference type="Proteomes" id="UP000793456">
    <property type="component" value="Chromosome XI"/>
</dbReference>
<evidence type="ECO:0000313" key="1">
    <source>
        <dbReference type="EMBL" id="TMS12915.1"/>
    </source>
</evidence>
<proteinExistence type="predicted"/>
<name>A0ACD3R0I7_LARCR</name>
<sequence>MGTETPLPYDLARESTLRQWLPHTALSRQSRVLTIMTQNEQEENRLIMAALFGRLNGLGRFSLLSQLRFPMERKLMEGGGKERLLTRSDGDGLELITAPLQNGRSQFVINGNWKISIPGEYNVAGTKLLYRRSADTFESFEVPGPTREDLHLMVLATDRNPGIEYEYWLPPDQYDLYHGRRSPLRQAHHTANYLPWDQPATTTAATTTSTTTTRAPPVTTRSHWFLRPVKPPRQSPHHNRHHQPILPRLEREENHRNLLPQPSPGRHCGKCQRVKGRRERQRQYCQKDFVFRGKVLGKLYRGKETRYDVQIIHTYRNGFRLEHREFLWAPNVCDCPHMEEGRQYIMMVRRHINYEHTLNRILMEEDSYVVPYRPREDELLRPLGRLCSNRGPKQPAELRG</sequence>
<comment type="caution">
    <text evidence="1">The sequence shown here is derived from an EMBL/GenBank/DDBJ whole genome shotgun (WGS) entry which is preliminary data.</text>
</comment>